<evidence type="ECO:0000313" key="1">
    <source>
        <dbReference type="EMBL" id="CDL12002.1"/>
    </source>
</evidence>
<dbReference type="EMBL" id="CBWK010000733">
    <property type="protein sequence ID" value="CDL12002.1"/>
    <property type="molecule type" value="Genomic_DNA"/>
</dbReference>
<dbReference type="Proteomes" id="UP000019183">
    <property type="component" value="Unassembled WGS sequence"/>
</dbReference>
<dbReference type="AlphaFoldDB" id="W1DT62"/>
<accession>W1DT62</accession>
<protein>
    <recommendedName>
        <fullName evidence="3">Protein singed</fullName>
    </recommendedName>
</protein>
<proteinExistence type="predicted"/>
<keyword evidence="2" id="KW-1185">Reference proteome</keyword>
<name>W1DT62_KLEPN</name>
<comment type="caution">
    <text evidence="1">The sequence shown here is derived from an EMBL/GenBank/DDBJ whole genome shotgun (WGS) entry which is preliminary data.</text>
</comment>
<organism evidence="1 2">
    <name type="scientific">Klebsiella pneumoniae IS43</name>
    <dbReference type="NCBI Taxonomy" id="1432552"/>
    <lineage>
        <taxon>Bacteria</taxon>
        <taxon>Pseudomonadati</taxon>
        <taxon>Pseudomonadota</taxon>
        <taxon>Gammaproteobacteria</taxon>
        <taxon>Enterobacterales</taxon>
        <taxon>Enterobacteriaceae</taxon>
        <taxon>Klebsiella/Raoultella group</taxon>
        <taxon>Klebsiella</taxon>
        <taxon>Klebsiella pneumoniae complex</taxon>
    </lineage>
</organism>
<sequence>MTVYITIQDVDELLGDTWTAADKKGKAVLQANTWMTALNLQDIDPEHIPEEVKQAGAFIASVAAAGNLYQQKTDSGVVTSKSVEADDVKVSRTFAELSTTSTELLDPDLQLALDMLKPWMINPFQTFFCEGVICPI</sequence>
<evidence type="ECO:0008006" key="3">
    <source>
        <dbReference type="Google" id="ProtNLM"/>
    </source>
</evidence>
<evidence type="ECO:0000313" key="2">
    <source>
        <dbReference type="Proteomes" id="UP000019183"/>
    </source>
</evidence>
<reference evidence="1" key="1">
    <citation type="submission" date="2013-10" db="EMBL/GenBank/DDBJ databases">
        <title>Antibiotic resistance diversity of beta-lactamase producers in the General Hospital Vienna.</title>
        <authorList>
            <person name="Barisic I."/>
            <person name="Mitteregger D."/>
            <person name="Hirschl A.M."/>
            <person name="Noehammer C."/>
            <person name="Wiesinger-Mayr H."/>
        </authorList>
    </citation>
    <scope>NUCLEOTIDE SEQUENCE [LARGE SCALE GENOMIC DNA]</scope>
    <source>
        <strain evidence="1">IS43</strain>
    </source>
</reference>